<dbReference type="RefSeq" id="WP_090322783.1">
    <property type="nucleotide sequence ID" value="NZ_FNOE01000056.1"/>
</dbReference>
<dbReference type="Proteomes" id="UP000198814">
    <property type="component" value="Unassembled WGS sequence"/>
</dbReference>
<reference evidence="2" key="1">
    <citation type="submission" date="2016-10" db="EMBL/GenBank/DDBJ databases">
        <authorList>
            <person name="Varghese N."/>
            <person name="Submissions S."/>
        </authorList>
    </citation>
    <scope>NUCLEOTIDE SEQUENCE [LARGE SCALE GENOMIC DNA]</scope>
    <source>
        <strain evidence="2">Nm76</strain>
    </source>
</reference>
<gene>
    <name evidence="1" type="ORF">SAMN05216333_1551</name>
</gene>
<proteinExistence type="predicted"/>
<name>A0A1H8VFA7_9PROT</name>
<dbReference type="EMBL" id="FODO01000055">
    <property type="protein sequence ID" value="SEP14071.1"/>
    <property type="molecule type" value="Genomic_DNA"/>
</dbReference>
<sequence length="82" mass="9226">MSSPYKWRICAKVDLIEALRGVPAALILQVRVSDACKPYSDDGVIHINQFVTYRPMTLRAFGLMIGHGLLIVSRQRKLDKIA</sequence>
<keyword evidence="2" id="KW-1185">Reference proteome</keyword>
<organism evidence="1 2">
    <name type="scientific">Nitrosomonas oligotropha</name>
    <dbReference type="NCBI Taxonomy" id="42354"/>
    <lineage>
        <taxon>Bacteria</taxon>
        <taxon>Pseudomonadati</taxon>
        <taxon>Pseudomonadota</taxon>
        <taxon>Betaproteobacteria</taxon>
        <taxon>Nitrosomonadales</taxon>
        <taxon>Nitrosomonadaceae</taxon>
        <taxon>Nitrosomonas</taxon>
    </lineage>
</organism>
<accession>A0A1H8VFA7</accession>
<protein>
    <submittedName>
        <fullName evidence="1">Uncharacterized protein</fullName>
    </submittedName>
</protein>
<evidence type="ECO:0000313" key="1">
    <source>
        <dbReference type="EMBL" id="SEP14071.1"/>
    </source>
</evidence>
<evidence type="ECO:0000313" key="2">
    <source>
        <dbReference type="Proteomes" id="UP000198814"/>
    </source>
</evidence>
<dbReference type="AlphaFoldDB" id="A0A1H8VFA7"/>